<dbReference type="EMBL" id="MVGJ01000273">
    <property type="protein sequence ID" value="OOL79531.1"/>
    <property type="molecule type" value="Genomic_DNA"/>
</dbReference>
<reference evidence="1 2" key="1">
    <citation type="submission" date="2017-02" db="EMBL/GenBank/DDBJ databases">
        <title>Clonality and virulence of isolates of VRE in Hematopoietic Stem Cell Transplanted (HSCT) patients.</title>
        <authorList>
            <person name="Marchi A.P."/>
            <person name="Martins R.C."/>
            <person name="Marie S.K."/>
            <person name="Levin A.S."/>
            <person name="Costa S.F."/>
        </authorList>
    </citation>
    <scope>NUCLEOTIDE SEQUENCE [LARGE SCALE GENOMIC DNA]</scope>
    <source>
        <strain evidence="1 2">LIM1759</strain>
    </source>
</reference>
<comment type="caution">
    <text evidence="1">The sequence shown here is derived from an EMBL/GenBank/DDBJ whole genome shotgun (WGS) entry which is preliminary data.</text>
</comment>
<dbReference type="InterPro" id="IPR025270">
    <property type="entry name" value="DUF4044"/>
</dbReference>
<evidence type="ECO:0000313" key="1">
    <source>
        <dbReference type="EMBL" id="OOL79531.1"/>
    </source>
</evidence>
<name>A0A1S8J6L0_ENTFC</name>
<sequence>MTRLKTMREKKQTSTFAKVTKFVIWTMLILTIGSVVLTAVMSVM</sequence>
<dbReference type="Proteomes" id="UP000191171">
    <property type="component" value="Unassembled WGS sequence"/>
</dbReference>
<accession>A0A1S8J6L0</accession>
<evidence type="ECO:0000313" key="2">
    <source>
        <dbReference type="Proteomes" id="UP000191171"/>
    </source>
</evidence>
<gene>
    <name evidence="1" type="ORF">B1P95_16100</name>
</gene>
<protein>
    <submittedName>
        <fullName evidence="1">DUF4044 domain-containing protein</fullName>
    </submittedName>
</protein>
<organism evidence="1 2">
    <name type="scientific">Enterococcus faecium</name>
    <name type="common">Streptococcus faecium</name>
    <dbReference type="NCBI Taxonomy" id="1352"/>
    <lineage>
        <taxon>Bacteria</taxon>
        <taxon>Bacillati</taxon>
        <taxon>Bacillota</taxon>
        <taxon>Bacilli</taxon>
        <taxon>Lactobacillales</taxon>
        <taxon>Enterococcaceae</taxon>
        <taxon>Enterococcus</taxon>
    </lineage>
</organism>
<dbReference type="Pfam" id="PF13253">
    <property type="entry name" value="DUF4044"/>
    <property type="match status" value="1"/>
</dbReference>
<proteinExistence type="predicted"/>
<dbReference type="AlphaFoldDB" id="A0A1S8J6L0"/>